<evidence type="ECO:0000259" key="4">
    <source>
        <dbReference type="PROSITE" id="PS51767"/>
    </source>
</evidence>
<evidence type="ECO:0000256" key="2">
    <source>
        <dbReference type="PIRSR" id="PIRSR601461-2"/>
    </source>
</evidence>
<keyword evidence="3" id="KW-0064">Aspartyl protease</keyword>
<dbReference type="GO" id="GO:0004190">
    <property type="term" value="F:aspartic-type endopeptidase activity"/>
    <property type="evidence" value="ECO:0007669"/>
    <property type="project" value="UniProtKB-KW"/>
</dbReference>
<evidence type="ECO:0000256" key="3">
    <source>
        <dbReference type="RuleBase" id="RU000454"/>
    </source>
</evidence>
<dbReference type="EMBL" id="KQ127036">
    <property type="protein sequence ID" value="KMS64608.1"/>
    <property type="molecule type" value="Genomic_DNA"/>
</dbReference>
<dbReference type="GO" id="GO:0006508">
    <property type="term" value="P:proteolysis"/>
    <property type="evidence" value="ECO:0007669"/>
    <property type="project" value="UniProtKB-KW"/>
</dbReference>
<reference evidence="5 6" key="1">
    <citation type="journal article" date="2014" name="Nature">
        <title>The genome of the recently domesticated crop plant sugar beet (Beta vulgaris).</title>
        <authorList>
            <person name="Dohm J.C."/>
            <person name="Minoche A.E."/>
            <person name="Holtgrawe D."/>
            <person name="Capella-Gutierrez S."/>
            <person name="Zakrzewski F."/>
            <person name="Tafer H."/>
            <person name="Rupp O."/>
            <person name="Sorensen T.R."/>
            <person name="Stracke R."/>
            <person name="Reinhardt R."/>
            <person name="Goesmann A."/>
            <person name="Kraft T."/>
            <person name="Schulz B."/>
            <person name="Stadler P.F."/>
            <person name="Schmidt T."/>
            <person name="Gabaldon T."/>
            <person name="Lehrach H."/>
            <person name="Weisshaar B."/>
            <person name="Himmelbauer H."/>
        </authorList>
    </citation>
    <scope>NUCLEOTIDE SEQUENCE [LARGE SCALE GENOMIC DNA]</scope>
    <source>
        <tissue evidence="5">Taproot</tissue>
    </source>
</reference>
<dbReference type="InterPro" id="IPR021109">
    <property type="entry name" value="Peptidase_aspartic_dom_sf"/>
</dbReference>
<dbReference type="AlphaFoldDB" id="A0A0J7YN99"/>
<dbReference type="InterPro" id="IPR001969">
    <property type="entry name" value="Aspartic_peptidase_AS"/>
</dbReference>
<dbReference type="PROSITE" id="PS51767">
    <property type="entry name" value="PEPTIDASE_A1"/>
    <property type="match status" value="1"/>
</dbReference>
<protein>
    <recommendedName>
        <fullName evidence="4">Peptidase A1 domain-containing protein</fullName>
    </recommendedName>
</protein>
<dbReference type="PANTHER" id="PTHR47966">
    <property type="entry name" value="BETA-SITE APP-CLEAVING ENZYME, ISOFORM A-RELATED"/>
    <property type="match status" value="1"/>
</dbReference>
<organism evidence="5 6">
    <name type="scientific">Beta vulgaris subsp. vulgaris</name>
    <name type="common">Beet</name>
    <dbReference type="NCBI Taxonomy" id="3555"/>
    <lineage>
        <taxon>Eukaryota</taxon>
        <taxon>Viridiplantae</taxon>
        <taxon>Streptophyta</taxon>
        <taxon>Embryophyta</taxon>
        <taxon>Tracheophyta</taxon>
        <taxon>Spermatophyta</taxon>
        <taxon>Magnoliopsida</taxon>
        <taxon>eudicotyledons</taxon>
        <taxon>Gunneridae</taxon>
        <taxon>Pentapetalae</taxon>
        <taxon>Caryophyllales</taxon>
        <taxon>Chenopodiaceae</taxon>
        <taxon>Betoideae</taxon>
        <taxon>Beta</taxon>
    </lineage>
</organism>
<dbReference type="PROSITE" id="PS00141">
    <property type="entry name" value="ASP_PROTEASE"/>
    <property type="match status" value="1"/>
</dbReference>
<keyword evidence="3" id="KW-0645">Protease</keyword>
<keyword evidence="2" id="KW-1015">Disulfide bond</keyword>
<evidence type="ECO:0000256" key="1">
    <source>
        <dbReference type="ARBA" id="ARBA00007447"/>
    </source>
</evidence>
<comment type="similarity">
    <text evidence="1 3">Belongs to the peptidase A1 family.</text>
</comment>
<feature type="non-terminal residue" evidence="5">
    <location>
        <position position="1"/>
    </location>
</feature>
<evidence type="ECO:0000313" key="5">
    <source>
        <dbReference type="EMBL" id="KMS64608.1"/>
    </source>
</evidence>
<dbReference type="OrthoDB" id="15189at2759"/>
<sequence>LVETQTGFPEQHAFDGLVGMGPNSSFVQSTLDKAIASGQGERRMFSMYLSDSADGGSMSFETKNAWALPYWMLPSLTVAFNGVTVSSNTAVVIDSGTSFILGPQSVVAEIYRLAGNVDSSGAIECWRVLSLPVLSVTIGSKRFDLKPEQYAYRGDDKWTCHIGITPFMDNSMWILGDVFMLNFLSVFSLEDPTTPADAVRPAVLPRDNGPSQVRHCKLSLQL</sequence>
<dbReference type="InterPro" id="IPR033121">
    <property type="entry name" value="PEPTIDASE_A1"/>
</dbReference>
<dbReference type="PANTHER" id="PTHR47966:SF51">
    <property type="entry name" value="BETA-SITE APP-CLEAVING ENZYME, ISOFORM A-RELATED"/>
    <property type="match status" value="1"/>
</dbReference>
<keyword evidence="6" id="KW-1185">Reference proteome</keyword>
<gene>
    <name evidence="5" type="ORF">BVRB_018530</name>
</gene>
<proteinExistence type="inferred from homology"/>
<dbReference type="InterPro" id="IPR001461">
    <property type="entry name" value="Aspartic_peptidase_A1"/>
</dbReference>
<feature type="domain" description="Peptidase A1" evidence="4">
    <location>
        <begin position="1"/>
        <end position="197"/>
    </location>
</feature>
<dbReference type="SUPFAM" id="SSF50630">
    <property type="entry name" value="Acid proteases"/>
    <property type="match status" value="1"/>
</dbReference>
<feature type="disulfide bond" evidence="2">
    <location>
        <begin position="125"/>
        <end position="160"/>
    </location>
</feature>
<accession>A0A0J7YN99</accession>
<keyword evidence="3" id="KW-0378">Hydrolase</keyword>
<evidence type="ECO:0000313" key="6">
    <source>
        <dbReference type="Proteomes" id="UP000035740"/>
    </source>
</evidence>
<dbReference type="Proteomes" id="UP000035740">
    <property type="component" value="Unassembled WGS sequence"/>
</dbReference>
<dbReference type="PRINTS" id="PR00792">
    <property type="entry name" value="PEPSIN"/>
</dbReference>
<dbReference type="Gene3D" id="2.40.70.10">
    <property type="entry name" value="Acid Proteases"/>
    <property type="match status" value="2"/>
</dbReference>
<name>A0A0J7YN99_BETVV</name>
<dbReference type="Pfam" id="PF00026">
    <property type="entry name" value="Asp"/>
    <property type="match status" value="1"/>
</dbReference>